<accession>A0A952FIS3</accession>
<dbReference type="InterPro" id="IPR050491">
    <property type="entry name" value="AmpC-like"/>
</dbReference>
<organism evidence="2 3">
    <name type="scientific">Inquilinus limosus</name>
    <dbReference type="NCBI Taxonomy" id="171674"/>
    <lineage>
        <taxon>Bacteria</taxon>
        <taxon>Pseudomonadati</taxon>
        <taxon>Pseudomonadota</taxon>
        <taxon>Alphaproteobacteria</taxon>
        <taxon>Rhodospirillales</taxon>
        <taxon>Rhodospirillaceae</taxon>
        <taxon>Inquilinus</taxon>
    </lineage>
</organism>
<evidence type="ECO:0000313" key="2">
    <source>
        <dbReference type="EMBL" id="MBW8724000.1"/>
    </source>
</evidence>
<dbReference type="SUPFAM" id="SSF56601">
    <property type="entry name" value="beta-lactamase/transpeptidase-like"/>
    <property type="match status" value="1"/>
</dbReference>
<name>A0A952FIS3_9PROT</name>
<feature type="domain" description="Beta-lactamase-related" evidence="1">
    <location>
        <begin position="23"/>
        <end position="335"/>
    </location>
</feature>
<dbReference type="InterPro" id="IPR012338">
    <property type="entry name" value="Beta-lactam/transpept-like"/>
</dbReference>
<comment type="caution">
    <text evidence="2">The sequence shown here is derived from an EMBL/GenBank/DDBJ whole genome shotgun (WGS) entry which is preliminary data.</text>
</comment>
<dbReference type="PANTHER" id="PTHR46825">
    <property type="entry name" value="D-ALANYL-D-ALANINE-CARBOXYPEPTIDASE/ENDOPEPTIDASE AMPH"/>
    <property type="match status" value="1"/>
</dbReference>
<sequence>MSHDTPLPPDLTPRIDALFARWTRPDSPGAAVSVTRHGREIHRGFYGMADLAHAVPIDARTVIRIGSQTKQFTVLLALMLEAEGKLSLEDDVRRHLPWLPEYPETVTLRHLAANVGGLRDFLEIMNLGGLDIGAPSTRAGARRIIAGHKAVNFRPGTDLIYCNTGFFLLSEIIEQVSGQSFNELLEERITGPLGMRNTRLMRWDSEILPRLADHHTHGPDGGWHKAQWGVVLGGEGGMVSTLEDMKLWLDNLDAPKVGTPEMLARMSAPGAVIDGIPSPYGLGLVTCRYRGLASIGHGGGVAGGRSESVRFPEAGIGIVILGNTDDMGPFSLARRILDLVLGEEAGPPRTAAATERLKRAVGLYRAEDGDDVFGVAIKDGQPVFVSNMNSGMPIEQVGDNAFMPERGIVPLEVSPRDDGDMDTRWFGRPRRFRRLADAALPVAPGLAGRYADAATGFEAAIGDEDGETVLGLRTPHGVWQVALEARAPDLFLAVPRRATADTPPKPGAIEAGGWEFTIRLVADGIVLNDDRTKHLHMARTA</sequence>
<evidence type="ECO:0000259" key="1">
    <source>
        <dbReference type="Pfam" id="PF00144"/>
    </source>
</evidence>
<dbReference type="InterPro" id="IPR001466">
    <property type="entry name" value="Beta-lactam-related"/>
</dbReference>
<reference evidence="2" key="1">
    <citation type="submission" date="2020-06" db="EMBL/GenBank/DDBJ databases">
        <title>Stable isotope informed genome-resolved metagenomics uncovers potential trophic interactions in rhizosphere soil.</title>
        <authorList>
            <person name="Starr E.P."/>
            <person name="Shi S."/>
            <person name="Blazewicz S.J."/>
            <person name="Koch B.J."/>
            <person name="Probst A.J."/>
            <person name="Hungate B.A."/>
            <person name="Pett-Ridge J."/>
            <person name="Firestone M.K."/>
            <person name="Banfield J.F."/>
        </authorList>
    </citation>
    <scope>NUCLEOTIDE SEQUENCE</scope>
    <source>
        <strain evidence="2">YM_69_17</strain>
    </source>
</reference>
<dbReference type="Proteomes" id="UP000700706">
    <property type="component" value="Unassembled WGS sequence"/>
</dbReference>
<gene>
    <name evidence="2" type="ORF">JF625_02410</name>
</gene>
<protein>
    <submittedName>
        <fullName evidence="2">Beta-lactamase family protein</fullName>
    </submittedName>
</protein>
<proteinExistence type="predicted"/>
<dbReference type="Gene3D" id="3.40.710.10">
    <property type="entry name" value="DD-peptidase/beta-lactamase superfamily"/>
    <property type="match status" value="1"/>
</dbReference>
<dbReference type="AlphaFoldDB" id="A0A952FIS3"/>
<dbReference type="Pfam" id="PF00144">
    <property type="entry name" value="Beta-lactamase"/>
    <property type="match status" value="1"/>
</dbReference>
<dbReference type="EMBL" id="JAEKLZ010000066">
    <property type="protein sequence ID" value="MBW8724000.1"/>
    <property type="molecule type" value="Genomic_DNA"/>
</dbReference>
<dbReference type="PANTHER" id="PTHR46825:SF9">
    <property type="entry name" value="BETA-LACTAMASE-RELATED DOMAIN-CONTAINING PROTEIN"/>
    <property type="match status" value="1"/>
</dbReference>
<evidence type="ECO:0000313" key="3">
    <source>
        <dbReference type="Proteomes" id="UP000700706"/>
    </source>
</evidence>